<accession>A0ABR3A1R2</accession>
<dbReference type="Proteomes" id="UP001437256">
    <property type="component" value="Unassembled WGS sequence"/>
</dbReference>
<comment type="caution">
    <text evidence="2">The sequence shown here is derived from an EMBL/GenBank/DDBJ whole genome shotgun (WGS) entry which is preliminary data.</text>
</comment>
<keyword evidence="3" id="KW-1185">Reference proteome</keyword>
<evidence type="ECO:0000313" key="2">
    <source>
        <dbReference type="EMBL" id="KAL0067291.1"/>
    </source>
</evidence>
<sequence>MTLFDPTRKHCSVPKSNSSLEAKLQSVTAESEEKIKLLTLAHTEKYNALQDKYITALEKKSKLVVDMTSYREVAERFRRESTLPRSRPTPYRGPNDRVTPRRANIGEGPYIPQPTLWTITIPSTSALSLDWGNLRVPFPTQAASWTTLEHSGFRPSRDFALVIINWAAYNGVGKSSAYVNQCIATNTLPKPTVFPPGESIGLQVIPTTRGDLRALISRAATSGNVGDLLHLRFAYTLVEYLDQGTGYAPNIDLSTLRRRSFLERCRLCTPHGPNHPNISTIAPFVSTEYLSNGTLSAKFPQWLPPTLVVVMIGVSGVYTSTPCMVMPAPSSDNSCSIAELSTSRASELAEFFRKRRLLVLDHERHMTDGDPASPLLFPNQNCTESWW</sequence>
<reference evidence="2 3" key="1">
    <citation type="submission" date="2024-05" db="EMBL/GenBank/DDBJ databases">
        <title>A draft genome resource for the thread blight pathogen Marasmius tenuissimus strain MS-2.</title>
        <authorList>
            <person name="Yulfo-Soto G.E."/>
            <person name="Baruah I.K."/>
            <person name="Amoako-Attah I."/>
            <person name="Bukari Y."/>
            <person name="Meinhardt L.W."/>
            <person name="Bailey B.A."/>
            <person name="Cohen S.P."/>
        </authorList>
    </citation>
    <scope>NUCLEOTIDE SEQUENCE [LARGE SCALE GENOMIC DNA]</scope>
    <source>
        <strain evidence="2 3">MS-2</strain>
    </source>
</reference>
<protein>
    <submittedName>
        <fullName evidence="2">Uncharacterized protein</fullName>
    </submittedName>
</protein>
<evidence type="ECO:0000313" key="3">
    <source>
        <dbReference type="Proteomes" id="UP001437256"/>
    </source>
</evidence>
<feature type="region of interest" description="Disordered" evidence="1">
    <location>
        <begin position="78"/>
        <end position="105"/>
    </location>
</feature>
<name>A0ABR3A1R2_9AGAR</name>
<organism evidence="2 3">
    <name type="scientific">Marasmius tenuissimus</name>
    <dbReference type="NCBI Taxonomy" id="585030"/>
    <lineage>
        <taxon>Eukaryota</taxon>
        <taxon>Fungi</taxon>
        <taxon>Dikarya</taxon>
        <taxon>Basidiomycota</taxon>
        <taxon>Agaricomycotina</taxon>
        <taxon>Agaricomycetes</taxon>
        <taxon>Agaricomycetidae</taxon>
        <taxon>Agaricales</taxon>
        <taxon>Marasmiineae</taxon>
        <taxon>Marasmiaceae</taxon>
        <taxon>Marasmius</taxon>
    </lineage>
</organism>
<evidence type="ECO:0000256" key="1">
    <source>
        <dbReference type="SAM" id="MobiDB-lite"/>
    </source>
</evidence>
<proteinExistence type="predicted"/>
<dbReference type="EMBL" id="JBBXMP010000027">
    <property type="protein sequence ID" value="KAL0067291.1"/>
    <property type="molecule type" value="Genomic_DNA"/>
</dbReference>
<gene>
    <name evidence="2" type="ORF">AAF712_005689</name>
</gene>